<dbReference type="SMART" id="SM00360">
    <property type="entry name" value="RRM"/>
    <property type="match status" value="3"/>
</dbReference>
<evidence type="ECO:0000313" key="4">
    <source>
        <dbReference type="EMBL" id="CAE8734320.1"/>
    </source>
</evidence>
<evidence type="ECO:0000259" key="3">
    <source>
        <dbReference type="PROSITE" id="PS50102"/>
    </source>
</evidence>
<dbReference type="PANTHER" id="PTHR48035:SF2">
    <property type="entry name" value="RNA-BINDING REGION RNP-1 DOMAIN-CONTAINING PROTEIN"/>
    <property type="match status" value="1"/>
</dbReference>
<accession>A0A813LHM8</accession>
<organism evidence="4 5">
    <name type="scientific">Polarella glacialis</name>
    <name type="common">Dinoflagellate</name>
    <dbReference type="NCBI Taxonomy" id="89957"/>
    <lineage>
        <taxon>Eukaryota</taxon>
        <taxon>Sar</taxon>
        <taxon>Alveolata</taxon>
        <taxon>Dinophyceae</taxon>
        <taxon>Suessiales</taxon>
        <taxon>Suessiaceae</taxon>
        <taxon>Polarella</taxon>
    </lineage>
</organism>
<dbReference type="PROSITE" id="PS50102">
    <property type="entry name" value="RRM"/>
    <property type="match status" value="3"/>
</dbReference>
<comment type="caution">
    <text evidence="4">The sequence shown here is derived from an EMBL/GenBank/DDBJ whole genome shotgun (WGS) entry which is preliminary data.</text>
</comment>
<dbReference type="InterPro" id="IPR000504">
    <property type="entry name" value="RRM_dom"/>
</dbReference>
<dbReference type="InterPro" id="IPR053260">
    <property type="entry name" value="hnRNP"/>
</dbReference>
<feature type="region of interest" description="Disordered" evidence="2">
    <location>
        <begin position="308"/>
        <end position="328"/>
    </location>
</feature>
<reference evidence="4" key="1">
    <citation type="submission" date="2021-02" db="EMBL/GenBank/DDBJ databases">
        <authorList>
            <person name="Dougan E. K."/>
            <person name="Rhodes N."/>
            <person name="Thang M."/>
            <person name="Chan C."/>
        </authorList>
    </citation>
    <scope>NUCLEOTIDE SEQUENCE</scope>
</reference>
<keyword evidence="1" id="KW-0694">RNA-binding</keyword>
<feature type="domain" description="RRM" evidence="3">
    <location>
        <begin position="117"/>
        <end position="194"/>
    </location>
</feature>
<dbReference type="Gene3D" id="3.30.70.330">
    <property type="match status" value="3"/>
</dbReference>
<feature type="compositionally biased region" description="Gly residues" evidence="2">
    <location>
        <begin position="314"/>
        <end position="328"/>
    </location>
</feature>
<dbReference type="Pfam" id="PF00076">
    <property type="entry name" value="RRM_1"/>
    <property type="match status" value="3"/>
</dbReference>
<dbReference type="InterPro" id="IPR012677">
    <property type="entry name" value="Nucleotide-bd_a/b_plait_sf"/>
</dbReference>
<dbReference type="InterPro" id="IPR035979">
    <property type="entry name" value="RBD_domain_sf"/>
</dbReference>
<dbReference type="GO" id="GO:0003723">
    <property type="term" value="F:RNA binding"/>
    <property type="evidence" value="ECO:0007669"/>
    <property type="project" value="UniProtKB-UniRule"/>
</dbReference>
<sequence length="388" mass="39608">MAGKGADAGERIFVTKIPPSVTREEIAAHFALFGTTTDVYLPATPGRSGHKGIAFVSYDSAVSLQLAMSSAPHMVQGQEVVVDVAGPRGQPSAYGGEAKGKGKGGPPPVAVAEAQGERLFVTKIAPQLTKDRLSSYFGQFGELTDVYMPAVPGSSSHKGICFVSYADATVMLLVMQQPSHEIDGLPVVVDVAAPRGAQAGGKGGPPPHQKGGYGGYAPAPQQPSPGNPGGGTPVPGRLFLTKVPPDVTKDDLQLYFQQFGQLEDVYVPGNGKGIAFVSFSDPAMTTRVLQSAQHIVKPGSAVTVDQAINRPALGGKGGKSSKGPPGGGFGGGGKGGYCGPPGYAQPGYGGGPSPYGGHPNAYMNPGPTHFGAPPNWGAKGQQKGYSPY</sequence>
<evidence type="ECO:0000256" key="2">
    <source>
        <dbReference type="SAM" id="MobiDB-lite"/>
    </source>
</evidence>
<protein>
    <recommendedName>
        <fullName evidence="3">RRM domain-containing protein</fullName>
    </recommendedName>
</protein>
<dbReference type="SUPFAM" id="SSF54928">
    <property type="entry name" value="RNA-binding domain, RBD"/>
    <property type="match status" value="3"/>
</dbReference>
<feature type="domain" description="RRM" evidence="3">
    <location>
        <begin position="236"/>
        <end position="309"/>
    </location>
</feature>
<gene>
    <name evidence="4" type="ORF">PGLA2088_LOCUS47241</name>
</gene>
<feature type="region of interest" description="Disordered" evidence="2">
    <location>
        <begin position="196"/>
        <end position="237"/>
    </location>
</feature>
<dbReference type="EMBL" id="CAJNNW010036441">
    <property type="protein sequence ID" value="CAE8734320.1"/>
    <property type="molecule type" value="Genomic_DNA"/>
</dbReference>
<name>A0A813LHM8_POLGL</name>
<evidence type="ECO:0000313" key="5">
    <source>
        <dbReference type="Proteomes" id="UP000626109"/>
    </source>
</evidence>
<feature type="domain" description="RRM" evidence="3">
    <location>
        <begin position="10"/>
        <end position="87"/>
    </location>
</feature>
<dbReference type="Proteomes" id="UP000626109">
    <property type="component" value="Unassembled WGS sequence"/>
</dbReference>
<dbReference type="AlphaFoldDB" id="A0A813LHM8"/>
<dbReference type="PANTHER" id="PTHR48035">
    <property type="entry name" value="HETEROGENEOUS NUCLEAR RIBONUCLEOPROTEIN 1"/>
    <property type="match status" value="1"/>
</dbReference>
<proteinExistence type="predicted"/>
<evidence type="ECO:0000256" key="1">
    <source>
        <dbReference type="PROSITE-ProRule" id="PRU00176"/>
    </source>
</evidence>
<feature type="region of interest" description="Disordered" evidence="2">
    <location>
        <begin position="350"/>
        <end position="388"/>
    </location>
</feature>